<evidence type="ECO:0000313" key="2">
    <source>
        <dbReference type="Proteomes" id="UP000664293"/>
    </source>
</evidence>
<reference evidence="1 2" key="1">
    <citation type="submission" date="2020-12" db="EMBL/GenBank/DDBJ databases">
        <title>Oil enriched cultivation method for isolating marine PHA-producing bacteria.</title>
        <authorList>
            <person name="Zheng W."/>
            <person name="Yu S."/>
            <person name="Huang Y."/>
        </authorList>
    </citation>
    <scope>NUCLEOTIDE SEQUENCE [LARGE SCALE GENOMIC DNA]</scope>
    <source>
        <strain evidence="1 2">SN0-2</strain>
    </source>
</reference>
<evidence type="ECO:0000313" key="1">
    <source>
        <dbReference type="EMBL" id="MBN8430575.1"/>
    </source>
</evidence>
<accession>A0ABS3E5J8</accession>
<proteinExistence type="predicted"/>
<sequence>MSKLTSSRTRNPVAMDTNLSVPETLIHRGCTPEAPLASHAIGLTHV</sequence>
<protein>
    <submittedName>
        <fullName evidence="1">Uncharacterized protein</fullName>
    </submittedName>
</protein>
<organism evidence="1 2">
    <name type="scientific">Microbulbifer salipaludis</name>
    <dbReference type="NCBI Taxonomy" id="187980"/>
    <lineage>
        <taxon>Bacteria</taxon>
        <taxon>Pseudomonadati</taxon>
        <taxon>Pseudomonadota</taxon>
        <taxon>Gammaproteobacteria</taxon>
        <taxon>Cellvibrionales</taxon>
        <taxon>Microbulbiferaceae</taxon>
        <taxon>Microbulbifer</taxon>
    </lineage>
</organism>
<name>A0ABS3E5J8_9GAMM</name>
<dbReference type="Proteomes" id="UP000664293">
    <property type="component" value="Unassembled WGS sequence"/>
</dbReference>
<dbReference type="EMBL" id="JAEKJR010000002">
    <property type="protein sequence ID" value="MBN8430575.1"/>
    <property type="molecule type" value="Genomic_DNA"/>
</dbReference>
<comment type="caution">
    <text evidence="1">The sequence shown here is derived from an EMBL/GenBank/DDBJ whole genome shotgun (WGS) entry which is preliminary data.</text>
</comment>
<gene>
    <name evidence="1" type="ORF">JF535_06885</name>
</gene>
<dbReference type="RefSeq" id="WP_207000633.1">
    <property type="nucleotide sequence ID" value="NZ_JAEKJR010000002.1"/>
</dbReference>
<keyword evidence="2" id="KW-1185">Reference proteome</keyword>